<keyword evidence="1" id="KW-0472">Membrane</keyword>
<organism evidence="3 4">
    <name type="scientific">Actinomadura napierensis</name>
    <dbReference type="NCBI Taxonomy" id="267854"/>
    <lineage>
        <taxon>Bacteria</taxon>
        <taxon>Bacillati</taxon>
        <taxon>Actinomycetota</taxon>
        <taxon>Actinomycetes</taxon>
        <taxon>Streptosporangiales</taxon>
        <taxon>Thermomonosporaceae</taxon>
        <taxon>Actinomadura</taxon>
    </lineage>
</organism>
<evidence type="ECO:0000256" key="1">
    <source>
        <dbReference type="SAM" id="Phobius"/>
    </source>
</evidence>
<accession>A0ABP5LLY6</accession>
<dbReference type="SUPFAM" id="SSF88713">
    <property type="entry name" value="Glycoside hydrolase/deacetylase"/>
    <property type="match status" value="1"/>
</dbReference>
<evidence type="ECO:0000313" key="4">
    <source>
        <dbReference type="Proteomes" id="UP001501020"/>
    </source>
</evidence>
<dbReference type="Pfam" id="PF01522">
    <property type="entry name" value="Polysacc_deac_1"/>
    <property type="match status" value="1"/>
</dbReference>
<evidence type="ECO:0000259" key="2">
    <source>
        <dbReference type="PROSITE" id="PS51677"/>
    </source>
</evidence>
<dbReference type="Gene3D" id="3.20.20.370">
    <property type="entry name" value="Glycoside hydrolase/deacetylase"/>
    <property type="match status" value="1"/>
</dbReference>
<feature type="domain" description="NodB homology" evidence="2">
    <location>
        <begin position="64"/>
        <end position="250"/>
    </location>
</feature>
<dbReference type="PANTHER" id="PTHR10587:SF137">
    <property type="entry name" value="4-DEOXY-4-FORMAMIDO-L-ARABINOSE-PHOSPHOUNDECAPRENOL DEFORMYLASE ARND-RELATED"/>
    <property type="match status" value="1"/>
</dbReference>
<reference evidence="4" key="1">
    <citation type="journal article" date="2019" name="Int. J. Syst. Evol. Microbiol.">
        <title>The Global Catalogue of Microorganisms (GCM) 10K type strain sequencing project: providing services to taxonomists for standard genome sequencing and annotation.</title>
        <authorList>
            <consortium name="The Broad Institute Genomics Platform"/>
            <consortium name="The Broad Institute Genome Sequencing Center for Infectious Disease"/>
            <person name="Wu L."/>
            <person name="Ma J."/>
        </authorList>
    </citation>
    <scope>NUCLEOTIDE SEQUENCE [LARGE SCALE GENOMIC DNA]</scope>
    <source>
        <strain evidence="4">JCM 13850</strain>
    </source>
</reference>
<dbReference type="InterPro" id="IPR050248">
    <property type="entry name" value="Polysacc_deacetylase_ArnD"/>
</dbReference>
<sequence>MRWDPPVQNGHVDTRIRARRVPAVALGGTAAALGVALAHTLPAATWLAPVRRRTPRIAGRGFTDHVALTLDDGPDGASTPLFLDELDRLGCRATFFVLGSMLSRHPDVGRRIAADGHEIAVHGWHHDNALLTRPGRVCAELARTVRLVEDVCGVRPRWYRPPYGALSAEALVAARRNGLRPILWTAWGRDWTASATPESVLSALSPGIEGGATLLLHDSDVTSAPGAWKSTLGALPAVVASCRDAGLAVGALRDHGIGH</sequence>
<keyword evidence="1" id="KW-0812">Transmembrane</keyword>
<keyword evidence="4" id="KW-1185">Reference proteome</keyword>
<dbReference type="InterPro" id="IPR002509">
    <property type="entry name" value="NODB_dom"/>
</dbReference>
<keyword evidence="1" id="KW-1133">Transmembrane helix</keyword>
<gene>
    <name evidence="3" type="ORF">GCM10009727_53610</name>
</gene>
<feature type="transmembrane region" description="Helical" evidence="1">
    <location>
        <begin position="21"/>
        <end position="47"/>
    </location>
</feature>
<comment type="caution">
    <text evidence="3">The sequence shown here is derived from an EMBL/GenBank/DDBJ whole genome shotgun (WGS) entry which is preliminary data.</text>
</comment>
<evidence type="ECO:0000313" key="3">
    <source>
        <dbReference type="EMBL" id="GAA2149828.1"/>
    </source>
</evidence>
<dbReference type="CDD" id="cd10959">
    <property type="entry name" value="CE4_NodB_like_3"/>
    <property type="match status" value="1"/>
</dbReference>
<proteinExistence type="predicted"/>
<name>A0ABP5LLY6_9ACTN</name>
<dbReference type="PROSITE" id="PS51677">
    <property type="entry name" value="NODB"/>
    <property type="match status" value="1"/>
</dbReference>
<dbReference type="InterPro" id="IPR011330">
    <property type="entry name" value="Glyco_hydro/deAcase_b/a-brl"/>
</dbReference>
<dbReference type="EMBL" id="BAAAMR010000053">
    <property type="protein sequence ID" value="GAA2149828.1"/>
    <property type="molecule type" value="Genomic_DNA"/>
</dbReference>
<dbReference type="Proteomes" id="UP001501020">
    <property type="component" value="Unassembled WGS sequence"/>
</dbReference>
<dbReference type="PANTHER" id="PTHR10587">
    <property type="entry name" value="GLYCOSYL TRANSFERASE-RELATED"/>
    <property type="match status" value="1"/>
</dbReference>
<protein>
    <submittedName>
        <fullName evidence="3">Polysaccharide deacetylase family protein</fullName>
    </submittedName>
</protein>